<reference evidence="3" key="2">
    <citation type="submission" date="2023-06" db="EMBL/GenBank/DDBJ databases">
        <authorList>
            <consortium name="Lawrence Berkeley National Laboratory"/>
            <person name="Haridas S."/>
            <person name="Hensen N."/>
            <person name="Bonometti L."/>
            <person name="Westerberg I."/>
            <person name="Brannstrom I.O."/>
            <person name="Guillou S."/>
            <person name="Cros-Aarteil S."/>
            <person name="Calhoun S."/>
            <person name="Kuo A."/>
            <person name="Mondo S."/>
            <person name="Pangilinan J."/>
            <person name="Riley R."/>
            <person name="Labutti K."/>
            <person name="Andreopoulos B."/>
            <person name="Lipzen A."/>
            <person name="Chen C."/>
            <person name="Yanf M."/>
            <person name="Daum C."/>
            <person name="Ng V."/>
            <person name="Clum A."/>
            <person name="Steindorff A."/>
            <person name="Ohm R."/>
            <person name="Martin F."/>
            <person name="Silar P."/>
            <person name="Natvig D."/>
            <person name="Lalanne C."/>
            <person name="Gautier V."/>
            <person name="Ament-Velasquez S.L."/>
            <person name="Kruys A."/>
            <person name="Hutchinson M.I."/>
            <person name="Powell A.J."/>
            <person name="Barry K."/>
            <person name="Miller A.N."/>
            <person name="Grigoriev I.V."/>
            <person name="Debuchy R."/>
            <person name="Gladieux P."/>
            <person name="Thoren M.H."/>
            <person name="Johannesson H."/>
        </authorList>
    </citation>
    <scope>NUCLEOTIDE SEQUENCE</scope>
    <source>
        <strain evidence="3">CBS 168.71</strain>
    </source>
</reference>
<accession>A0AAE0LQS6</accession>
<evidence type="ECO:0000256" key="2">
    <source>
        <dbReference type="SAM" id="MobiDB-lite"/>
    </source>
</evidence>
<evidence type="ECO:0000256" key="1">
    <source>
        <dbReference type="SAM" id="Coils"/>
    </source>
</evidence>
<name>A0AAE0LQS6_9PEZI</name>
<dbReference type="RefSeq" id="XP_062657577.1">
    <property type="nucleotide sequence ID" value="XM_062807555.1"/>
</dbReference>
<dbReference type="Proteomes" id="UP001278766">
    <property type="component" value="Unassembled WGS sequence"/>
</dbReference>
<feature type="coiled-coil region" evidence="1">
    <location>
        <begin position="434"/>
        <end position="468"/>
    </location>
</feature>
<dbReference type="GeneID" id="87844503"/>
<feature type="compositionally biased region" description="Low complexity" evidence="2">
    <location>
        <begin position="224"/>
        <end position="235"/>
    </location>
</feature>
<feature type="region of interest" description="Disordered" evidence="2">
    <location>
        <begin position="223"/>
        <end position="244"/>
    </location>
</feature>
<keyword evidence="1" id="KW-0175">Coiled coil</keyword>
<comment type="caution">
    <text evidence="3">The sequence shown here is derived from an EMBL/GenBank/DDBJ whole genome shotgun (WGS) entry which is preliminary data.</text>
</comment>
<reference evidence="3" key="1">
    <citation type="journal article" date="2023" name="Mol. Phylogenet. Evol.">
        <title>Genome-scale phylogeny and comparative genomics of the fungal order Sordariales.</title>
        <authorList>
            <person name="Hensen N."/>
            <person name="Bonometti L."/>
            <person name="Westerberg I."/>
            <person name="Brannstrom I.O."/>
            <person name="Guillou S."/>
            <person name="Cros-Aarteil S."/>
            <person name="Calhoun S."/>
            <person name="Haridas S."/>
            <person name="Kuo A."/>
            <person name="Mondo S."/>
            <person name="Pangilinan J."/>
            <person name="Riley R."/>
            <person name="LaButti K."/>
            <person name="Andreopoulos B."/>
            <person name="Lipzen A."/>
            <person name="Chen C."/>
            <person name="Yan M."/>
            <person name="Daum C."/>
            <person name="Ng V."/>
            <person name="Clum A."/>
            <person name="Steindorff A."/>
            <person name="Ohm R.A."/>
            <person name="Martin F."/>
            <person name="Silar P."/>
            <person name="Natvig D.O."/>
            <person name="Lalanne C."/>
            <person name="Gautier V."/>
            <person name="Ament-Velasquez S.L."/>
            <person name="Kruys A."/>
            <person name="Hutchinson M.I."/>
            <person name="Powell A.J."/>
            <person name="Barry K."/>
            <person name="Miller A.N."/>
            <person name="Grigoriev I.V."/>
            <person name="Debuchy R."/>
            <person name="Gladieux P."/>
            <person name="Hiltunen Thoren M."/>
            <person name="Johannesson H."/>
        </authorList>
    </citation>
    <scope>NUCLEOTIDE SEQUENCE</scope>
    <source>
        <strain evidence="3">CBS 168.71</strain>
    </source>
</reference>
<organism evidence="3 4">
    <name type="scientific">Chaetomium fimeti</name>
    <dbReference type="NCBI Taxonomy" id="1854472"/>
    <lineage>
        <taxon>Eukaryota</taxon>
        <taxon>Fungi</taxon>
        <taxon>Dikarya</taxon>
        <taxon>Ascomycota</taxon>
        <taxon>Pezizomycotina</taxon>
        <taxon>Sordariomycetes</taxon>
        <taxon>Sordariomycetidae</taxon>
        <taxon>Sordariales</taxon>
        <taxon>Chaetomiaceae</taxon>
        <taxon>Chaetomium</taxon>
    </lineage>
</organism>
<proteinExistence type="predicted"/>
<sequence>MANVARRAVPVHLAEHEDDDHADQRGYIKGTDFALPYFSQWSRLHESEASDGLLRHVSCGYLSTHGVPPTLLALKQHAQSLCVLIHALNPTLKSAEIASGSPAKARPKEKGQGGQAAAVEDALSFKYKLNDAFDFLADLSVPYTNDDPNHHKPLTGLANEVRGRHEVLGTTYHCPFAESKPRGRGEKQKPYANHHNLIMHANACLERLDHEFSSTGGLMSLLPTATTTSTTTSSTDPGPSHPSDLTNARNSLLGQWLHFTQTLVARMHELERAYGNALDALAGEAAIPHQSLAALGPDGRSTGRVVAFPQDRWVLANAGDDVFAAVHRLLDRQEALAQARDRVWRRNGAVGDRLWSGSTPASPGARVRARDYARGIVPVDVMTRYYRLAGSGHTTLFVVPAWEQHPGVEASRDNNNAATPTIVACPQPKFPARATELEKRYGARLERAQRAEREALRARGELQGARGEMGVLRRQIEVLARSRDALMLAAMKVAAAAHEQRERAVRAEREVEAARRERDGALEREERLREEVEGLRRELAAMGVRR</sequence>
<gene>
    <name evidence="3" type="ORF">B0H64DRAFT_462478</name>
</gene>
<protein>
    <submittedName>
        <fullName evidence="3">Uncharacterized protein</fullName>
    </submittedName>
</protein>
<evidence type="ECO:0000313" key="3">
    <source>
        <dbReference type="EMBL" id="KAK3294063.1"/>
    </source>
</evidence>
<keyword evidence="4" id="KW-1185">Reference proteome</keyword>
<feature type="coiled-coil region" evidence="1">
    <location>
        <begin position="497"/>
        <end position="545"/>
    </location>
</feature>
<evidence type="ECO:0000313" key="4">
    <source>
        <dbReference type="Proteomes" id="UP001278766"/>
    </source>
</evidence>
<dbReference type="AlphaFoldDB" id="A0AAE0LQS6"/>
<dbReference type="EMBL" id="JAUEPN010000005">
    <property type="protein sequence ID" value="KAK3294063.1"/>
    <property type="molecule type" value="Genomic_DNA"/>
</dbReference>